<dbReference type="Pfam" id="PF17284">
    <property type="entry name" value="Spermine_synt_N"/>
    <property type="match status" value="1"/>
</dbReference>
<dbReference type="InterPro" id="IPR030374">
    <property type="entry name" value="PABS"/>
</dbReference>
<accession>A0A0E2B1Z6</accession>
<feature type="binding site" evidence="5">
    <location>
        <position position="33"/>
    </location>
    <ligand>
        <name>S-methyl-5'-thioadenosine</name>
        <dbReference type="ChEBI" id="CHEBI:17509"/>
    </ligand>
</feature>
<evidence type="ECO:0000313" key="11">
    <source>
        <dbReference type="Proteomes" id="UP000006253"/>
    </source>
</evidence>
<dbReference type="Gene3D" id="2.30.140.10">
    <property type="entry name" value="Spermidine synthase, tetramerisation domain"/>
    <property type="match status" value="1"/>
</dbReference>
<feature type="binding site" evidence="5">
    <location>
        <begin position="139"/>
        <end position="140"/>
    </location>
    <ligand>
        <name>S-methyl-5'-thioadenosine</name>
        <dbReference type="ChEBI" id="CHEBI:17509"/>
    </ligand>
</feature>
<dbReference type="EC" id="2.5.1.16" evidence="5"/>
<sequence>MELWLDEALELKNGRALKIKVKEFLHSRTTPFQKIDVFESVGFGRMFTLDGVVMMTEADEFAYHEMIVHVPMMSHPNPEKVLVIGGGDGGTVREVLKHPSVKEVHLCEIDKGVIDVCYEYFPEIANAMKDPRVKHAYEDGAKYVKDYQNYFDCIMVDSSDPVGPAEVLFKRPFYETMANCLKEGGICTTQGESFYYHGPIIRELFNFIPEIFKHCGYYYTVVPTYPSGIIGFTYCSKGPDPYTAVPDRQRVPQGLKYYSAEMHKAAFVLPQFAQKHIVRK</sequence>
<comment type="catalytic activity">
    <reaction evidence="5 8">
        <text>S-adenosyl 3-(methylsulfanyl)propylamine + putrescine = S-methyl-5'-thioadenosine + spermidine + H(+)</text>
        <dbReference type="Rhea" id="RHEA:12721"/>
        <dbReference type="ChEBI" id="CHEBI:15378"/>
        <dbReference type="ChEBI" id="CHEBI:17509"/>
        <dbReference type="ChEBI" id="CHEBI:57443"/>
        <dbReference type="ChEBI" id="CHEBI:57834"/>
        <dbReference type="ChEBI" id="CHEBI:326268"/>
        <dbReference type="EC" id="2.5.1.16"/>
    </reaction>
</comment>
<proteinExistence type="inferred from homology"/>
<dbReference type="GO" id="GO:0004766">
    <property type="term" value="F:spermidine synthase activity"/>
    <property type="evidence" value="ECO:0007669"/>
    <property type="project" value="UniProtKB-UniRule"/>
</dbReference>
<dbReference type="NCBIfam" id="NF002010">
    <property type="entry name" value="PRK00811.1"/>
    <property type="match status" value="1"/>
</dbReference>
<comment type="function">
    <text evidence="5">Catalyzes the irreversible transfer of a propylamine group from the amino donor S-adenosylmethioninamine (decarboxy-AdoMet) to putrescine (1,4-diaminobutane) to yield spermidine.</text>
</comment>
<dbReference type="UniPathway" id="UPA00248">
    <property type="reaction ID" value="UER00314"/>
</dbReference>
<dbReference type="PROSITE" id="PS01330">
    <property type="entry name" value="PABS_1"/>
    <property type="match status" value="1"/>
</dbReference>
<evidence type="ECO:0000256" key="3">
    <source>
        <dbReference type="ARBA" id="ARBA00023066"/>
    </source>
</evidence>
<dbReference type="GO" id="GO:0008295">
    <property type="term" value="P:spermidine biosynthetic process"/>
    <property type="evidence" value="ECO:0007669"/>
    <property type="project" value="UniProtKB-UniRule"/>
</dbReference>
<evidence type="ECO:0000256" key="4">
    <source>
        <dbReference type="ARBA" id="ARBA00023115"/>
    </source>
</evidence>
<comment type="subunit">
    <text evidence="5">Homodimer or homotetramer.</text>
</comment>
<dbReference type="NCBIfam" id="TIGR00417">
    <property type="entry name" value="speE"/>
    <property type="match status" value="1"/>
</dbReference>
<dbReference type="CDD" id="cd02440">
    <property type="entry name" value="AdoMet_MTases"/>
    <property type="match status" value="1"/>
</dbReference>
<feature type="binding site" evidence="5">
    <location>
        <begin position="157"/>
        <end position="160"/>
    </location>
    <ligand>
        <name>spermidine</name>
        <dbReference type="ChEBI" id="CHEBI:57834"/>
    </ligand>
</feature>
<dbReference type="InterPro" id="IPR037163">
    <property type="entry name" value="Spermidine_synt_N_sf"/>
</dbReference>
<evidence type="ECO:0000256" key="5">
    <source>
        <dbReference type="HAMAP-Rule" id="MF_00198"/>
    </source>
</evidence>
<evidence type="ECO:0000256" key="2">
    <source>
        <dbReference type="ARBA" id="ARBA00022679"/>
    </source>
</evidence>
<comment type="pathway">
    <text evidence="5">Amine and polyamine biosynthesis; spermidine biosynthesis; spermidine from putrescine: step 1/1.</text>
</comment>
<dbReference type="Gene3D" id="3.40.50.150">
    <property type="entry name" value="Vaccinia Virus protein VP39"/>
    <property type="match status" value="1"/>
</dbReference>
<evidence type="ECO:0000259" key="9">
    <source>
        <dbReference type="PROSITE" id="PS51006"/>
    </source>
</evidence>
<feature type="binding site" evidence="5">
    <location>
        <position position="64"/>
    </location>
    <ligand>
        <name>spermidine</name>
        <dbReference type="ChEBI" id="CHEBI:57834"/>
    </ligand>
</feature>
<dbReference type="SUPFAM" id="SSF53335">
    <property type="entry name" value="S-adenosyl-L-methionine-dependent methyltransferases"/>
    <property type="match status" value="1"/>
</dbReference>
<dbReference type="AlphaFoldDB" id="A0A0E2B1Z6"/>
<dbReference type="InterPro" id="IPR035246">
    <property type="entry name" value="Spermidine_synt_N"/>
</dbReference>
<evidence type="ECO:0000256" key="8">
    <source>
        <dbReference type="RuleBase" id="RU003837"/>
    </source>
</evidence>
<dbReference type="FunFam" id="3.40.50.150:FF:000190">
    <property type="entry name" value="Spermidine synthase"/>
    <property type="match status" value="1"/>
</dbReference>
<protein>
    <recommendedName>
        <fullName evidence="5">Polyamine aminopropyltransferase</fullName>
    </recommendedName>
    <alternativeName>
        <fullName evidence="5">Putrescine aminopropyltransferase</fullName>
        <shortName evidence="5">PAPT</shortName>
    </alternativeName>
    <alternativeName>
        <fullName evidence="5">Spermidine synthase</fullName>
        <shortName evidence="5">SPDS</shortName>
        <shortName evidence="5">SPDSY</shortName>
        <ecNumber evidence="5">2.5.1.16</ecNumber>
    </alternativeName>
</protein>
<dbReference type="Pfam" id="PF01564">
    <property type="entry name" value="Spermine_synth"/>
    <property type="match status" value="1"/>
</dbReference>
<dbReference type="GO" id="GO:0005829">
    <property type="term" value="C:cytosol"/>
    <property type="evidence" value="ECO:0007669"/>
    <property type="project" value="TreeGrafter"/>
</dbReference>
<dbReference type="PROSITE" id="PS51006">
    <property type="entry name" value="PABS_2"/>
    <property type="match status" value="1"/>
</dbReference>
<dbReference type="PANTHER" id="PTHR11558">
    <property type="entry name" value="SPERMIDINE/SPERMINE SYNTHASE"/>
    <property type="match status" value="1"/>
</dbReference>
<keyword evidence="2 5" id="KW-0808">Transferase</keyword>
<keyword evidence="3 5" id="KW-0745">Spermidine biosynthesis</keyword>
<dbReference type="InterPro" id="IPR030373">
    <property type="entry name" value="PABS_CS"/>
</dbReference>
<evidence type="ECO:0000256" key="1">
    <source>
        <dbReference type="ARBA" id="ARBA00007867"/>
    </source>
</evidence>
<dbReference type="InterPro" id="IPR001045">
    <property type="entry name" value="Spermi_synthase"/>
</dbReference>
<feature type="binding site" evidence="5">
    <location>
        <position position="164"/>
    </location>
    <ligand>
        <name>S-methyl-5'-thioadenosine</name>
        <dbReference type="ChEBI" id="CHEBI:17509"/>
    </ligand>
</feature>
<dbReference type="InterPro" id="IPR029063">
    <property type="entry name" value="SAM-dependent_MTases_sf"/>
</dbReference>
<feature type="binding site" evidence="5">
    <location>
        <position position="88"/>
    </location>
    <ligand>
        <name>spermidine</name>
        <dbReference type="ChEBI" id="CHEBI:57834"/>
    </ligand>
</feature>
<dbReference type="HAMAP" id="MF_00198">
    <property type="entry name" value="Spermidine_synth"/>
    <property type="match status" value="1"/>
</dbReference>
<evidence type="ECO:0000256" key="6">
    <source>
        <dbReference type="PROSITE-ProRule" id="PRU00354"/>
    </source>
</evidence>
<dbReference type="Proteomes" id="UP000006253">
    <property type="component" value="Unassembled WGS sequence"/>
</dbReference>
<dbReference type="RefSeq" id="WP_004765839.1">
    <property type="nucleotide sequence ID" value="NZ_AHMY02000048.1"/>
</dbReference>
<comment type="caution">
    <text evidence="10">The sequence shown here is derived from an EMBL/GenBank/DDBJ whole genome shotgun (WGS) entry which is preliminary data.</text>
</comment>
<evidence type="ECO:0000313" key="10">
    <source>
        <dbReference type="EMBL" id="EKO15263.1"/>
    </source>
</evidence>
<keyword evidence="4 5" id="KW-0620">Polyamine biosynthesis</keyword>
<evidence type="ECO:0000256" key="7">
    <source>
        <dbReference type="RuleBase" id="RU003836"/>
    </source>
</evidence>
<reference evidence="10 11" key="1">
    <citation type="submission" date="2012-10" db="EMBL/GenBank/DDBJ databases">
        <authorList>
            <person name="Harkins D.M."/>
            <person name="Durkin A.S."/>
            <person name="Brinkac L.M."/>
            <person name="Selengut J.D."/>
            <person name="Sanka R."/>
            <person name="DePew J."/>
            <person name="Purushe J."/>
            <person name="Peacock S.J."/>
            <person name="Thaipadungpanit J."/>
            <person name="Wuthiekanun V.W."/>
            <person name="Day N.P."/>
            <person name="Vinetz J.M."/>
            <person name="Sutton G.G."/>
            <person name="Nelson W.C."/>
            <person name="Fouts D.E."/>
        </authorList>
    </citation>
    <scope>NUCLEOTIDE SEQUENCE [LARGE SCALE GENOMIC DNA]</scope>
    <source>
        <strain evidence="10 11">H1</strain>
    </source>
</reference>
<comment type="similarity">
    <text evidence="1 5 7">Belongs to the spermidine/spermine synthase family.</text>
</comment>
<dbReference type="EMBL" id="AHMY02000048">
    <property type="protein sequence ID" value="EKO15263.1"/>
    <property type="molecule type" value="Genomic_DNA"/>
</dbReference>
<feature type="domain" description="PABS" evidence="9">
    <location>
        <begin position="2"/>
        <end position="237"/>
    </location>
</feature>
<organism evidence="10 11">
    <name type="scientific">Leptospira kirschneri str. H1</name>
    <dbReference type="NCBI Taxonomy" id="1049966"/>
    <lineage>
        <taxon>Bacteria</taxon>
        <taxon>Pseudomonadati</taxon>
        <taxon>Spirochaetota</taxon>
        <taxon>Spirochaetia</taxon>
        <taxon>Leptospirales</taxon>
        <taxon>Leptospiraceae</taxon>
        <taxon>Leptospira</taxon>
    </lineage>
</organism>
<feature type="binding site" evidence="5">
    <location>
        <position position="108"/>
    </location>
    <ligand>
        <name>S-methyl-5'-thioadenosine</name>
        <dbReference type="ChEBI" id="CHEBI:17509"/>
    </ligand>
</feature>
<feature type="active site" description="Proton acceptor" evidence="5 6">
    <location>
        <position position="157"/>
    </location>
</feature>
<gene>
    <name evidence="5 10" type="primary">speE</name>
    <name evidence="10" type="ORF">LEP1GSC081_0987</name>
</gene>
<name>A0A0E2B1Z6_9LEPT</name>
<dbReference type="PANTHER" id="PTHR11558:SF11">
    <property type="entry name" value="SPERMIDINE SYNTHASE"/>
    <property type="match status" value="1"/>
</dbReference>